<name>A0A0R2A3G3_9LACO</name>
<evidence type="ECO:0000259" key="3">
    <source>
        <dbReference type="Pfam" id="PF00535"/>
    </source>
</evidence>
<gene>
    <name evidence="4" type="ORF">FC26_GL000096</name>
</gene>
<dbReference type="Pfam" id="PF00535">
    <property type="entry name" value="Glycos_transf_2"/>
    <property type="match status" value="1"/>
</dbReference>
<dbReference type="GO" id="GO:0016757">
    <property type="term" value="F:glycosyltransferase activity"/>
    <property type="evidence" value="ECO:0007669"/>
    <property type="project" value="UniProtKB-KW"/>
</dbReference>
<keyword evidence="1" id="KW-0328">Glycosyltransferase</keyword>
<dbReference type="PANTHER" id="PTHR22916">
    <property type="entry name" value="GLYCOSYLTRANSFERASE"/>
    <property type="match status" value="1"/>
</dbReference>
<dbReference type="STRING" id="1423813.FC26_GL000096"/>
<evidence type="ECO:0000256" key="2">
    <source>
        <dbReference type="ARBA" id="ARBA00022679"/>
    </source>
</evidence>
<evidence type="ECO:0000313" key="5">
    <source>
        <dbReference type="Proteomes" id="UP000051733"/>
    </source>
</evidence>
<dbReference type="OrthoDB" id="396512at2"/>
<dbReference type="EMBL" id="AYYY01000055">
    <property type="protein sequence ID" value="KRM60970.1"/>
    <property type="molecule type" value="Genomic_DNA"/>
</dbReference>
<dbReference type="InterPro" id="IPR029044">
    <property type="entry name" value="Nucleotide-diphossugar_trans"/>
</dbReference>
<dbReference type="RefSeq" id="WP_057779706.1">
    <property type="nucleotide sequence ID" value="NZ_AYYY01000055.1"/>
</dbReference>
<organism evidence="4 5">
    <name type="scientific">Paucilactobacillus vaccinostercus DSM 20634</name>
    <dbReference type="NCBI Taxonomy" id="1423813"/>
    <lineage>
        <taxon>Bacteria</taxon>
        <taxon>Bacillati</taxon>
        <taxon>Bacillota</taxon>
        <taxon>Bacilli</taxon>
        <taxon>Lactobacillales</taxon>
        <taxon>Lactobacillaceae</taxon>
        <taxon>Paucilactobacillus</taxon>
    </lineage>
</organism>
<dbReference type="InterPro" id="IPR001173">
    <property type="entry name" value="Glyco_trans_2-like"/>
</dbReference>
<dbReference type="CDD" id="cd00761">
    <property type="entry name" value="Glyco_tranf_GTA_type"/>
    <property type="match status" value="1"/>
</dbReference>
<dbReference type="AlphaFoldDB" id="A0A0R2A3G3"/>
<feature type="domain" description="Glycosyltransferase 2-like" evidence="3">
    <location>
        <begin position="6"/>
        <end position="134"/>
    </location>
</feature>
<dbReference type="Proteomes" id="UP000051733">
    <property type="component" value="Unassembled WGS sequence"/>
</dbReference>
<keyword evidence="5" id="KW-1185">Reference proteome</keyword>
<comment type="caution">
    <text evidence="4">The sequence shown here is derived from an EMBL/GenBank/DDBJ whole genome shotgun (WGS) entry which is preliminary data.</text>
</comment>
<evidence type="ECO:0000313" key="4">
    <source>
        <dbReference type="EMBL" id="KRM60970.1"/>
    </source>
</evidence>
<dbReference type="Gene3D" id="3.90.550.10">
    <property type="entry name" value="Spore Coat Polysaccharide Biosynthesis Protein SpsA, Chain A"/>
    <property type="match status" value="1"/>
</dbReference>
<protein>
    <submittedName>
        <fullName evidence="4">Glycosyltransferase WchA</fullName>
    </submittedName>
</protein>
<reference evidence="4 5" key="1">
    <citation type="journal article" date="2015" name="Genome Announc.">
        <title>Expanding the biotechnology potential of lactobacilli through comparative genomics of 213 strains and associated genera.</title>
        <authorList>
            <person name="Sun Z."/>
            <person name="Harris H.M."/>
            <person name="McCann A."/>
            <person name="Guo C."/>
            <person name="Argimon S."/>
            <person name="Zhang W."/>
            <person name="Yang X."/>
            <person name="Jeffery I.B."/>
            <person name="Cooney J.C."/>
            <person name="Kagawa T.F."/>
            <person name="Liu W."/>
            <person name="Song Y."/>
            <person name="Salvetti E."/>
            <person name="Wrobel A."/>
            <person name="Rasinkangas P."/>
            <person name="Parkhill J."/>
            <person name="Rea M.C."/>
            <person name="O'Sullivan O."/>
            <person name="Ritari J."/>
            <person name="Douillard F.P."/>
            <person name="Paul Ross R."/>
            <person name="Yang R."/>
            <person name="Briner A.E."/>
            <person name="Felis G.E."/>
            <person name="de Vos W.M."/>
            <person name="Barrangou R."/>
            <person name="Klaenhammer T.R."/>
            <person name="Caufield P.W."/>
            <person name="Cui Y."/>
            <person name="Zhang H."/>
            <person name="O'Toole P.W."/>
        </authorList>
    </citation>
    <scope>NUCLEOTIDE SEQUENCE [LARGE SCALE GENOMIC DNA]</scope>
    <source>
        <strain evidence="4 5">DSM 20634</strain>
    </source>
</reference>
<keyword evidence="2 4" id="KW-0808">Transferase</keyword>
<accession>A0A0R2A3G3</accession>
<sequence>MRGIVSIIVPVYNVERYLSQCLTSIKEQTYKNLEIILVNDGSTDNSKQICDQFCLQDSRFNLISGPNGGVSNARDLGLKQARGEYVYFVDSDDWLNCDLISEVVDIFKQFEVDVVAFSYNEVLGTYTTTAGYSNPELGSVNSSEALSHLFRGSFGSYAWKFIARRDLYINNNITFPKGRRFEDVATTYKVFGAASHVYFSSKPLYYYRQVNTSITHRPANTDVDDILITIDEMDSYVKNNFESLLPDVKSLEFNLLFMLLIRMNGWQSRSNKSVLSELDLMNEKKIIRVLEKLHHYQDKGREYIRQEIKLRALKYRLFPLILHAKKYVNHFKRKLK</sequence>
<dbReference type="PANTHER" id="PTHR22916:SF51">
    <property type="entry name" value="GLYCOSYLTRANSFERASE EPSH-RELATED"/>
    <property type="match status" value="1"/>
</dbReference>
<proteinExistence type="predicted"/>
<dbReference type="SUPFAM" id="SSF53448">
    <property type="entry name" value="Nucleotide-diphospho-sugar transferases"/>
    <property type="match status" value="1"/>
</dbReference>
<evidence type="ECO:0000256" key="1">
    <source>
        <dbReference type="ARBA" id="ARBA00022676"/>
    </source>
</evidence>
<dbReference type="PATRIC" id="fig|1423813.3.peg.99"/>